<dbReference type="AlphaFoldDB" id="E9Q4I8"/>
<dbReference type="VEuPathDB" id="HostDB:ENSMUSG00000038371"/>
<dbReference type="MGI" id="MGI:1921831">
    <property type="gene designation" value="Sbf2"/>
</dbReference>
<protein>
    <submittedName>
        <fullName evidence="1">SET binding factor 2</fullName>
    </submittedName>
</protein>
<keyword evidence="3" id="KW-1185">Reference proteome</keyword>
<reference evidence="1 3" key="1">
    <citation type="journal article" date="2009" name="PLoS Biol.">
        <title>Lineage-specific biology revealed by a finished genome assembly of the mouse.</title>
        <authorList>
            <consortium name="Mouse Genome Sequencing Consortium"/>
            <person name="Church D.M."/>
            <person name="Goodstadt L."/>
            <person name="Hillier L.W."/>
            <person name="Zody M.C."/>
            <person name="Goldstein S."/>
            <person name="She X."/>
            <person name="Bult C.J."/>
            <person name="Agarwala R."/>
            <person name="Cherry J.L."/>
            <person name="DiCuccio M."/>
            <person name="Hlavina W."/>
            <person name="Kapustin Y."/>
            <person name="Meric P."/>
            <person name="Maglott D."/>
            <person name="Birtle Z."/>
            <person name="Marques A.C."/>
            <person name="Graves T."/>
            <person name="Zhou S."/>
            <person name="Teague B."/>
            <person name="Potamousis K."/>
            <person name="Churas C."/>
            <person name="Place M."/>
            <person name="Herschleb J."/>
            <person name="Runnheim R."/>
            <person name="Forrest D."/>
            <person name="Amos-Landgraf J."/>
            <person name="Schwartz D.C."/>
            <person name="Cheng Z."/>
            <person name="Lindblad-Toh K."/>
            <person name="Eichler E.E."/>
            <person name="Ponting C.P."/>
        </authorList>
    </citation>
    <scope>NUCLEOTIDE SEQUENCE [LARGE SCALE GENOMIC DNA]</scope>
    <source>
        <strain evidence="1 3">C57BL/6J</strain>
    </source>
</reference>
<evidence type="ECO:0000313" key="2">
    <source>
        <dbReference type="MGI" id="MGI:1921831"/>
    </source>
</evidence>
<reference evidence="1" key="3">
    <citation type="submission" date="2025-08" db="UniProtKB">
        <authorList>
            <consortium name="Ensembl"/>
        </authorList>
    </citation>
    <scope>IDENTIFICATION</scope>
    <source>
        <strain evidence="1">C57BL/6J</strain>
    </source>
</reference>
<sequence>MARLADYFIVVGYDHEKPVLSTWWMAPVQRAETANILCGGPNRY</sequence>
<gene>
    <name evidence="1 2" type="primary">Sbf2</name>
</gene>
<reference evidence="1 3" key="2">
    <citation type="journal article" date="2011" name="PLoS Biol.">
        <title>Modernizing reference genome assemblies.</title>
        <authorList>
            <person name="Church D.M."/>
            <person name="Schneider V.A."/>
            <person name="Graves T."/>
            <person name="Auger K."/>
            <person name="Cunningham F."/>
            <person name="Bouk N."/>
            <person name="Chen H.C."/>
            <person name="Agarwala R."/>
            <person name="McLaren W.M."/>
            <person name="Ritchie G.R."/>
            <person name="Albracht D."/>
            <person name="Kremitzki M."/>
            <person name="Rock S."/>
            <person name="Kotkiewicz H."/>
            <person name="Kremitzki C."/>
            <person name="Wollam A."/>
            <person name="Trani L."/>
            <person name="Fulton L."/>
            <person name="Fulton R."/>
            <person name="Matthews L."/>
            <person name="Whitehead S."/>
            <person name="Chow W."/>
            <person name="Torrance J."/>
            <person name="Dunn M."/>
            <person name="Harden G."/>
            <person name="Threadgold G."/>
            <person name="Wood J."/>
            <person name="Collins J."/>
            <person name="Heath P."/>
            <person name="Griffiths G."/>
            <person name="Pelan S."/>
            <person name="Grafham D."/>
            <person name="Eichler E.E."/>
            <person name="Weinstock G."/>
            <person name="Mardis E.R."/>
            <person name="Wilson R.K."/>
            <person name="Howe K."/>
            <person name="Flicek P."/>
            <person name="Hubbard T."/>
        </authorList>
    </citation>
    <scope>NUCLEOTIDE SEQUENCE [LARGE SCALE GENOMIC DNA]</scope>
    <source>
        <strain evidence="1 3">C57BL/6J</strain>
    </source>
</reference>
<dbReference type="GeneTree" id="ENSGT00940000155385"/>
<accession>E9Q4I8</accession>
<dbReference type="Ensembl" id="ENSMUST00000167652.2">
    <property type="protein sequence ID" value="ENSMUSP00000127105.2"/>
    <property type="gene ID" value="ENSMUSG00000038371.16"/>
</dbReference>
<dbReference type="AGR" id="MGI:1921831"/>
<reference evidence="1" key="4">
    <citation type="submission" date="2025-09" db="UniProtKB">
        <authorList>
            <consortium name="Ensembl"/>
        </authorList>
    </citation>
    <scope>IDENTIFICATION</scope>
    <source>
        <strain evidence="1">C57BL/6J</strain>
    </source>
</reference>
<evidence type="ECO:0000313" key="1">
    <source>
        <dbReference type="Ensembl" id="ENSMUSP00000127105.2"/>
    </source>
</evidence>
<proteinExistence type="predicted"/>
<dbReference type="Proteomes" id="UP000000589">
    <property type="component" value="Chromosome 7"/>
</dbReference>
<name>E9Q4I8_MOUSE</name>
<dbReference type="Bgee" id="ENSMUSG00000038371">
    <property type="expression patterns" value="Expressed in paneth cell and 267 other cell types or tissues"/>
</dbReference>
<dbReference type="Antibodypedia" id="24321">
    <property type="antibodies" value="34 antibodies from 10 providers"/>
</dbReference>
<dbReference type="ProteomicsDB" id="328458"/>
<dbReference type="ExpressionAtlas" id="E9Q4I8">
    <property type="expression patterns" value="baseline and differential"/>
</dbReference>
<organism evidence="1 3">
    <name type="scientific">Mus musculus</name>
    <name type="common">Mouse</name>
    <dbReference type="NCBI Taxonomy" id="10090"/>
    <lineage>
        <taxon>Eukaryota</taxon>
        <taxon>Metazoa</taxon>
        <taxon>Chordata</taxon>
        <taxon>Craniata</taxon>
        <taxon>Vertebrata</taxon>
        <taxon>Euteleostomi</taxon>
        <taxon>Mammalia</taxon>
        <taxon>Eutheria</taxon>
        <taxon>Euarchontoglires</taxon>
        <taxon>Glires</taxon>
        <taxon>Rodentia</taxon>
        <taxon>Myomorpha</taxon>
        <taxon>Muroidea</taxon>
        <taxon>Muridae</taxon>
        <taxon>Murinae</taxon>
        <taxon>Mus</taxon>
        <taxon>Mus</taxon>
    </lineage>
</organism>
<evidence type="ECO:0000313" key="3">
    <source>
        <dbReference type="Proteomes" id="UP000000589"/>
    </source>
</evidence>
<dbReference type="HOGENOM" id="CLU_3224400_0_0_1"/>